<dbReference type="GO" id="GO:0005739">
    <property type="term" value="C:mitochondrion"/>
    <property type="evidence" value="ECO:0007669"/>
    <property type="project" value="TreeGrafter"/>
</dbReference>
<evidence type="ECO:0000313" key="4">
    <source>
        <dbReference type="Proteomes" id="UP000035740"/>
    </source>
</evidence>
<dbReference type="Gene3D" id="3.30.1370.10">
    <property type="entry name" value="K Homology domain, type 1"/>
    <property type="match status" value="2"/>
</dbReference>
<keyword evidence="4" id="KW-1185">Reference proteome</keyword>
<dbReference type="EMBL" id="KQ094707">
    <property type="protein sequence ID" value="KMS94272.1"/>
    <property type="molecule type" value="Genomic_DNA"/>
</dbReference>
<dbReference type="Pfam" id="PF01425">
    <property type="entry name" value="Amidase"/>
    <property type="match status" value="1"/>
</dbReference>
<dbReference type="Pfam" id="PF00013">
    <property type="entry name" value="KH_1"/>
    <property type="match status" value="2"/>
</dbReference>
<protein>
    <recommendedName>
        <fullName evidence="2">K Homology domain-containing protein</fullName>
    </recommendedName>
</protein>
<dbReference type="GO" id="GO:0032543">
    <property type="term" value="P:mitochondrial translation"/>
    <property type="evidence" value="ECO:0007669"/>
    <property type="project" value="TreeGrafter"/>
</dbReference>
<dbReference type="GO" id="GO:0050567">
    <property type="term" value="F:glutaminyl-tRNA synthase (glutamine-hydrolyzing) activity"/>
    <property type="evidence" value="ECO:0007669"/>
    <property type="project" value="TreeGrafter"/>
</dbReference>
<dbReference type="PANTHER" id="PTHR11895">
    <property type="entry name" value="TRANSAMIDASE"/>
    <property type="match status" value="1"/>
</dbReference>
<gene>
    <name evidence="3" type="ORF">BVRB_023080</name>
</gene>
<reference evidence="3 4" key="1">
    <citation type="journal article" date="2014" name="Nature">
        <title>The genome of the recently domesticated crop plant sugar beet (Beta vulgaris).</title>
        <authorList>
            <person name="Dohm J.C."/>
            <person name="Minoche A.E."/>
            <person name="Holtgrawe D."/>
            <person name="Capella-Gutierrez S."/>
            <person name="Zakrzewski F."/>
            <person name="Tafer H."/>
            <person name="Rupp O."/>
            <person name="Sorensen T.R."/>
            <person name="Stracke R."/>
            <person name="Reinhardt R."/>
            <person name="Goesmann A."/>
            <person name="Kraft T."/>
            <person name="Schulz B."/>
            <person name="Stadler P.F."/>
            <person name="Schmidt T."/>
            <person name="Gabaldon T."/>
            <person name="Lehrach H."/>
            <person name="Weisshaar B."/>
            <person name="Himmelbauer H."/>
        </authorList>
    </citation>
    <scope>NUCLEOTIDE SEQUENCE [LARGE SCALE GENOMIC DNA]</scope>
    <source>
        <tissue evidence="3">Taproot</tissue>
    </source>
</reference>
<proteinExistence type="predicted"/>
<dbReference type="InterPro" id="IPR000120">
    <property type="entry name" value="Amidase"/>
</dbReference>
<sequence>PTLKRLVETKDDIVGGYLNDIMTIPASLAGLPAISIPSSLSSRSLPLGIQLIGNAFQEEKLFRLAHILESHSKFPHLKITAHFFGKACLALSECRVFILLCEVEFSRLSPGLDTFITVGLPPLPPPADAMSNTLTLQMPRRAQSLVVGKSRQIINDIMAKTGTVIVIPSRKEQSSAVTITGEPESIEEAQEMIERILGYELDDNELTIAYFSIPKKQHSAIIGPEGSILKELRKKCGCHIHV</sequence>
<dbReference type="OrthoDB" id="9995375at2759"/>
<dbReference type="InterPro" id="IPR004088">
    <property type="entry name" value="KH_dom_type_1"/>
</dbReference>
<dbReference type="GO" id="GO:0030956">
    <property type="term" value="C:glutamyl-tRNA(Gln) amidotransferase complex"/>
    <property type="evidence" value="ECO:0007669"/>
    <property type="project" value="TreeGrafter"/>
</dbReference>
<dbReference type="InterPro" id="IPR036612">
    <property type="entry name" value="KH_dom_type_1_sf"/>
</dbReference>
<dbReference type="InterPro" id="IPR004087">
    <property type="entry name" value="KH_dom"/>
</dbReference>
<dbReference type="SMART" id="SM00322">
    <property type="entry name" value="KH"/>
    <property type="match status" value="1"/>
</dbReference>
<dbReference type="InterPro" id="IPR023631">
    <property type="entry name" value="Amidase_dom"/>
</dbReference>
<dbReference type="Gramene" id="KMS94272">
    <property type="protein sequence ID" value="KMS94272"/>
    <property type="gene ID" value="BVRB_023080"/>
</dbReference>
<evidence type="ECO:0000256" key="1">
    <source>
        <dbReference type="PROSITE-ProRule" id="PRU00117"/>
    </source>
</evidence>
<dbReference type="Proteomes" id="UP000035740">
    <property type="component" value="Unassembled WGS sequence"/>
</dbReference>
<accession>A0A0J8B343</accession>
<dbReference type="SUPFAM" id="SSF75304">
    <property type="entry name" value="Amidase signature (AS) enzymes"/>
    <property type="match status" value="1"/>
</dbReference>
<dbReference type="GO" id="GO:0003723">
    <property type="term" value="F:RNA binding"/>
    <property type="evidence" value="ECO:0007669"/>
    <property type="project" value="UniProtKB-UniRule"/>
</dbReference>
<organism evidence="3 4">
    <name type="scientific">Beta vulgaris subsp. vulgaris</name>
    <name type="common">Beet</name>
    <dbReference type="NCBI Taxonomy" id="3555"/>
    <lineage>
        <taxon>Eukaryota</taxon>
        <taxon>Viridiplantae</taxon>
        <taxon>Streptophyta</taxon>
        <taxon>Embryophyta</taxon>
        <taxon>Tracheophyta</taxon>
        <taxon>Spermatophyta</taxon>
        <taxon>Magnoliopsida</taxon>
        <taxon>eudicotyledons</taxon>
        <taxon>Gunneridae</taxon>
        <taxon>Pentapetalae</taxon>
        <taxon>Caryophyllales</taxon>
        <taxon>Chenopodiaceae</taxon>
        <taxon>Betoideae</taxon>
        <taxon>Beta</taxon>
    </lineage>
</organism>
<dbReference type="AlphaFoldDB" id="A0A0J8B343"/>
<dbReference type="GO" id="GO:0070681">
    <property type="term" value="P:glutaminyl-tRNAGln biosynthesis via transamidation"/>
    <property type="evidence" value="ECO:0007669"/>
    <property type="project" value="TreeGrafter"/>
</dbReference>
<dbReference type="Gene3D" id="3.90.1300.10">
    <property type="entry name" value="Amidase signature (AS) domain"/>
    <property type="match status" value="1"/>
</dbReference>
<feature type="non-terminal residue" evidence="3">
    <location>
        <position position="242"/>
    </location>
</feature>
<evidence type="ECO:0000313" key="3">
    <source>
        <dbReference type="EMBL" id="KMS94272.1"/>
    </source>
</evidence>
<keyword evidence="1" id="KW-0694">RNA-binding</keyword>
<dbReference type="SUPFAM" id="SSF54791">
    <property type="entry name" value="Eukaryotic type KH-domain (KH-domain type I)"/>
    <property type="match status" value="2"/>
</dbReference>
<dbReference type="PROSITE" id="PS50084">
    <property type="entry name" value="KH_TYPE_1"/>
    <property type="match status" value="2"/>
</dbReference>
<dbReference type="PANTHER" id="PTHR11895:SF7">
    <property type="entry name" value="GLUTAMYL-TRNA(GLN) AMIDOTRANSFERASE SUBUNIT A, MITOCHONDRIAL"/>
    <property type="match status" value="1"/>
</dbReference>
<dbReference type="InterPro" id="IPR036928">
    <property type="entry name" value="AS_sf"/>
</dbReference>
<evidence type="ECO:0000259" key="2">
    <source>
        <dbReference type="SMART" id="SM00322"/>
    </source>
</evidence>
<feature type="domain" description="K Homology" evidence="2">
    <location>
        <begin position="130"/>
        <end position="198"/>
    </location>
</feature>
<feature type="non-terminal residue" evidence="3">
    <location>
        <position position="1"/>
    </location>
</feature>
<name>A0A0J8B343_BETVV</name>